<evidence type="ECO:0000313" key="3">
    <source>
        <dbReference type="Proteomes" id="UP000002734"/>
    </source>
</evidence>
<proteinExistence type="predicted"/>
<name>C6C712_MUSP7</name>
<evidence type="ECO:0000256" key="1">
    <source>
        <dbReference type="SAM" id="SignalP"/>
    </source>
</evidence>
<accession>C6C712</accession>
<organism evidence="2 3">
    <name type="scientific">Musicola paradisiaca (strain Ech703)</name>
    <name type="common">Dickeya paradisiaca</name>
    <name type="synonym">Dickeya dadantii</name>
    <dbReference type="NCBI Taxonomy" id="579405"/>
    <lineage>
        <taxon>Bacteria</taxon>
        <taxon>Pseudomonadati</taxon>
        <taxon>Pseudomonadota</taxon>
        <taxon>Gammaproteobacteria</taxon>
        <taxon>Enterobacterales</taxon>
        <taxon>Pectobacteriaceae</taxon>
        <taxon>Musicola</taxon>
    </lineage>
</organism>
<reference evidence="2" key="1">
    <citation type="submission" date="2009-06" db="EMBL/GenBank/DDBJ databases">
        <title>Complete sequence of Dickeya dadantii Ech703.</title>
        <authorList>
            <consortium name="US DOE Joint Genome Institute"/>
            <person name="Lucas S."/>
            <person name="Copeland A."/>
            <person name="Lapidus A."/>
            <person name="Glavina del Rio T."/>
            <person name="Dalin E."/>
            <person name="Tice H."/>
            <person name="Bruce D."/>
            <person name="Goodwin L."/>
            <person name="Pitluck S."/>
            <person name="Chertkov O."/>
            <person name="Brettin T."/>
            <person name="Detter J.C."/>
            <person name="Han C."/>
            <person name="Larimer F."/>
            <person name="Land M."/>
            <person name="Hauser L."/>
            <person name="Kyrpides N."/>
            <person name="Mikhailova N."/>
            <person name="Balakrishnan V."/>
            <person name="Glasner J."/>
            <person name="Perna N.T."/>
        </authorList>
    </citation>
    <scope>NUCLEOTIDE SEQUENCE [LARGE SCALE GENOMIC DNA]</scope>
    <source>
        <strain evidence="2">Ech703</strain>
    </source>
</reference>
<dbReference type="Proteomes" id="UP000002734">
    <property type="component" value="Chromosome"/>
</dbReference>
<dbReference type="HOGENOM" id="CLU_168197_0_0_6"/>
<dbReference type="KEGG" id="dda:Dd703_2119"/>
<evidence type="ECO:0000313" key="2">
    <source>
        <dbReference type="EMBL" id="ACS85906.1"/>
    </source>
</evidence>
<keyword evidence="3" id="KW-1185">Reference proteome</keyword>
<keyword evidence="1" id="KW-0732">Signal</keyword>
<dbReference type="EMBL" id="CP001654">
    <property type="protein sequence ID" value="ACS85906.1"/>
    <property type="molecule type" value="Genomic_DNA"/>
</dbReference>
<feature type="signal peptide" evidence="1">
    <location>
        <begin position="1"/>
        <end position="23"/>
    </location>
</feature>
<feature type="chain" id="PRO_5002963145" evidence="1">
    <location>
        <begin position="24"/>
        <end position="100"/>
    </location>
</feature>
<sequence length="100" mass="11167">MRRIMLTIMFAVTAFLFLNQAEARNMRLSDDQVKQKIIDESIAGYSGTCACPYNSARNGSTCGGRSAWSRKGGAAPTCYKNEVTKERVTRWRQQNNAAPQ</sequence>
<dbReference type="eggNOG" id="COG3103">
    <property type="taxonomic scope" value="Bacteria"/>
</dbReference>
<gene>
    <name evidence="2" type="ordered locus">Dd703_2119</name>
</gene>
<protein>
    <submittedName>
        <fullName evidence="2">Uncharacterized protein</fullName>
    </submittedName>
</protein>
<dbReference type="AlphaFoldDB" id="C6C712"/>